<evidence type="ECO:0000256" key="8">
    <source>
        <dbReference type="ARBA" id="ARBA00034031"/>
    </source>
</evidence>
<keyword evidence="16" id="KW-0378">Hydrolase</keyword>
<dbReference type="NCBIfam" id="TIGR00324">
    <property type="entry name" value="endA"/>
    <property type="match status" value="1"/>
</dbReference>
<evidence type="ECO:0000256" key="9">
    <source>
        <dbReference type="ARBA" id="ARBA00064779"/>
    </source>
</evidence>
<dbReference type="CDD" id="cd22363">
    <property type="entry name" value="tRNA-intron_lyase_C"/>
    <property type="match status" value="1"/>
</dbReference>
<feature type="active site" evidence="12">
    <location>
        <position position="221"/>
    </location>
</feature>
<evidence type="ECO:0000313" key="16">
    <source>
        <dbReference type="EMBL" id="ORX63790.1"/>
    </source>
</evidence>
<evidence type="ECO:0000256" key="11">
    <source>
        <dbReference type="ARBA" id="ARBA00070870"/>
    </source>
</evidence>
<evidence type="ECO:0000259" key="15">
    <source>
        <dbReference type="Pfam" id="PF26577"/>
    </source>
</evidence>
<dbReference type="InParanoid" id="A0A1Y1VR92"/>
<feature type="compositionally biased region" description="Basic and acidic residues" evidence="13">
    <location>
        <begin position="105"/>
        <end position="115"/>
    </location>
</feature>
<comment type="caution">
    <text evidence="16">The sequence shown here is derived from an EMBL/GenBank/DDBJ whole genome shotgun (WGS) entry which is preliminary data.</text>
</comment>
<evidence type="ECO:0000256" key="2">
    <source>
        <dbReference type="ARBA" id="ARBA00008078"/>
    </source>
</evidence>
<evidence type="ECO:0000256" key="12">
    <source>
        <dbReference type="PIRSR" id="PIRSR017250-50"/>
    </source>
</evidence>
<name>A0A1Y1VR92_9FUNG</name>
<evidence type="ECO:0000313" key="17">
    <source>
        <dbReference type="Proteomes" id="UP000193498"/>
    </source>
</evidence>
<dbReference type="AlphaFoldDB" id="A0A1Y1VR92"/>
<dbReference type="SUPFAM" id="SSF53032">
    <property type="entry name" value="tRNA-intron endonuclease catalytic domain-like"/>
    <property type="match status" value="1"/>
</dbReference>
<dbReference type="EC" id="4.6.1.16" evidence="3"/>
<dbReference type="InterPro" id="IPR036167">
    <property type="entry name" value="tRNA_intron_Endo_cat-like_sf"/>
</dbReference>
<dbReference type="InterPro" id="IPR011856">
    <property type="entry name" value="tRNA_endonuc-like_dom_sf"/>
</dbReference>
<gene>
    <name evidence="16" type="ORF">K493DRAFT_272586</name>
</gene>
<feature type="active site" evidence="12">
    <location>
        <position position="213"/>
    </location>
</feature>
<comment type="catalytic activity">
    <reaction evidence="8">
        <text>pretRNA = a 3'-half-tRNA molecule with a 5'-OH end + a 5'-half-tRNA molecule with a 2',3'-cyclic phosphate end + an intron with a 2',3'-cyclic phosphate and a 5'-hydroxyl terminus.</text>
        <dbReference type="EC" id="4.6.1.16"/>
    </reaction>
</comment>
<keyword evidence="4" id="KW-0507">mRNA processing</keyword>
<feature type="non-terminal residue" evidence="16">
    <location>
        <position position="1"/>
    </location>
</feature>
<feature type="domain" description="tRNA intron endonuclease catalytic" evidence="14">
    <location>
        <begin position="185"/>
        <end position="260"/>
    </location>
</feature>
<dbReference type="Pfam" id="PF01974">
    <property type="entry name" value="tRNA_int_endo"/>
    <property type="match status" value="1"/>
</dbReference>
<keyword evidence="6" id="KW-0456">Lyase</keyword>
<dbReference type="GO" id="GO:0000379">
    <property type="term" value="P:tRNA-type intron splice site recognition and cleavage"/>
    <property type="evidence" value="ECO:0007669"/>
    <property type="project" value="InterPro"/>
</dbReference>
<feature type="active site" evidence="12">
    <location>
        <position position="252"/>
    </location>
</feature>
<evidence type="ECO:0000256" key="1">
    <source>
        <dbReference type="ARBA" id="ARBA00004604"/>
    </source>
</evidence>
<dbReference type="FunFam" id="3.40.1350.10:FF:000002">
    <property type="entry name" value="tRNA-splicing endonuclease subunit Sen34"/>
    <property type="match status" value="1"/>
</dbReference>
<dbReference type="InterPro" id="IPR016690">
    <property type="entry name" value="TSEN34"/>
</dbReference>
<evidence type="ECO:0000256" key="10">
    <source>
        <dbReference type="ARBA" id="ARBA00070643"/>
    </source>
</evidence>
<keyword evidence="17" id="KW-1185">Reference proteome</keyword>
<comment type="subcellular location">
    <subcellularLocation>
        <location evidence="1">Nucleus</location>
        <location evidence="1">Nucleolus</location>
    </subcellularLocation>
</comment>
<dbReference type="GO" id="GO:0003676">
    <property type="term" value="F:nucleic acid binding"/>
    <property type="evidence" value="ECO:0007669"/>
    <property type="project" value="InterPro"/>
</dbReference>
<dbReference type="Gene3D" id="3.40.1350.10">
    <property type="match status" value="1"/>
</dbReference>
<comment type="subunit">
    <text evidence="9">tRNA splicing endonuclease is a heterotetramer composed of TSEN2, TSEN15, TSEN34/LENG5 and TSEN54. tRNA splicing endonuclease complex also contains proteins of the pre-mRNA 3'-end processing machinery such as CLP1, CPSF1, CPSF4 and CSTF2.</text>
</comment>
<evidence type="ECO:0000256" key="4">
    <source>
        <dbReference type="ARBA" id="ARBA00022664"/>
    </source>
</evidence>
<dbReference type="EMBL" id="MCFE01001266">
    <property type="protein sequence ID" value="ORX63790.1"/>
    <property type="molecule type" value="Genomic_DNA"/>
</dbReference>
<protein>
    <recommendedName>
        <fullName evidence="11">tRNA-splicing endonuclease subunit SEN34</fullName>
        <ecNumber evidence="3">4.6.1.16</ecNumber>
    </recommendedName>
    <alternativeName>
        <fullName evidence="10">tRNA-splicing endonuclease subunit Sen34</fullName>
    </alternativeName>
</protein>
<keyword evidence="16" id="KW-0255">Endonuclease</keyword>
<dbReference type="Proteomes" id="UP000193498">
    <property type="component" value="Unassembled WGS sequence"/>
</dbReference>
<dbReference type="PANTHER" id="PTHR13070:SF0">
    <property type="entry name" value="TRNA-SPLICING ENDONUCLEASE SUBUNIT SEN34"/>
    <property type="match status" value="1"/>
</dbReference>
<dbReference type="FunCoup" id="A0A1Y1VR92">
    <property type="interactions" value="62"/>
</dbReference>
<keyword evidence="7" id="KW-0539">Nucleus</keyword>
<proteinExistence type="inferred from homology"/>
<accession>A0A1Y1VR92</accession>
<dbReference type="STRING" id="1314790.A0A1Y1VR92"/>
<feature type="region of interest" description="Disordered" evidence="13">
    <location>
        <begin position="105"/>
        <end position="130"/>
    </location>
</feature>
<dbReference type="Pfam" id="PF26577">
    <property type="entry name" value="TSEN34_N"/>
    <property type="match status" value="1"/>
</dbReference>
<evidence type="ECO:0000256" key="6">
    <source>
        <dbReference type="ARBA" id="ARBA00023239"/>
    </source>
</evidence>
<dbReference type="GO" id="GO:0000213">
    <property type="term" value="F:tRNA-intron lyase activity"/>
    <property type="evidence" value="ECO:0007669"/>
    <property type="project" value="UniProtKB-EC"/>
</dbReference>
<comment type="similarity">
    <text evidence="2">Belongs to the tRNA-intron endonuclease family.</text>
</comment>
<evidence type="ECO:0000259" key="14">
    <source>
        <dbReference type="Pfam" id="PF01974"/>
    </source>
</evidence>
<dbReference type="PANTHER" id="PTHR13070">
    <property type="entry name" value="TRNA-SPLICING ENDONUCLEASE SUBUNIT SEN34-RELATED"/>
    <property type="match status" value="1"/>
</dbReference>
<dbReference type="InterPro" id="IPR059049">
    <property type="entry name" value="TSEN34_N"/>
</dbReference>
<dbReference type="InterPro" id="IPR006676">
    <property type="entry name" value="tRNA_splic"/>
</dbReference>
<dbReference type="GO" id="GO:0006397">
    <property type="term" value="P:mRNA processing"/>
    <property type="evidence" value="ECO:0007669"/>
    <property type="project" value="UniProtKB-KW"/>
</dbReference>
<evidence type="ECO:0000256" key="5">
    <source>
        <dbReference type="ARBA" id="ARBA00022694"/>
    </source>
</evidence>
<evidence type="ECO:0000256" key="13">
    <source>
        <dbReference type="SAM" id="MobiDB-lite"/>
    </source>
</evidence>
<dbReference type="PIRSF" id="PIRSF017250">
    <property type="entry name" value="tRNA_splic_SEN34"/>
    <property type="match status" value="1"/>
</dbReference>
<keyword evidence="5" id="KW-0819">tRNA processing</keyword>
<reference evidence="16 17" key="1">
    <citation type="submission" date="2016-07" db="EMBL/GenBank/DDBJ databases">
        <title>Pervasive Adenine N6-methylation of Active Genes in Fungi.</title>
        <authorList>
            <consortium name="DOE Joint Genome Institute"/>
            <person name="Mondo S.J."/>
            <person name="Dannebaum R.O."/>
            <person name="Kuo R.C."/>
            <person name="Labutti K."/>
            <person name="Haridas S."/>
            <person name="Kuo A."/>
            <person name="Salamov A."/>
            <person name="Ahrendt S.R."/>
            <person name="Lipzen A."/>
            <person name="Sullivan W."/>
            <person name="Andreopoulos W.B."/>
            <person name="Clum A."/>
            <person name="Lindquist E."/>
            <person name="Daum C."/>
            <person name="Ramamoorthy G.K."/>
            <person name="Gryganskyi A."/>
            <person name="Culley D."/>
            <person name="Magnuson J.K."/>
            <person name="James T.Y."/>
            <person name="O'Malley M.A."/>
            <person name="Stajich J.E."/>
            <person name="Spatafora J.W."/>
            <person name="Visel A."/>
            <person name="Grigoriev I.V."/>
        </authorList>
    </citation>
    <scope>NUCLEOTIDE SEQUENCE [LARGE SCALE GENOMIC DNA]</scope>
    <source>
        <strain evidence="16 17">CBS 931.73</strain>
    </source>
</reference>
<dbReference type="OrthoDB" id="48041at2759"/>
<dbReference type="GO" id="GO:0000214">
    <property type="term" value="C:tRNA-intron endonuclease complex"/>
    <property type="evidence" value="ECO:0007669"/>
    <property type="project" value="InterPro"/>
</dbReference>
<evidence type="ECO:0000256" key="3">
    <source>
        <dbReference type="ARBA" id="ARBA00012573"/>
    </source>
</evidence>
<sequence>MNKTTIYVSEGHGFLWDAAAACALRSEHRIVGVLVGSLPRLPLQNSFFSLPVLLMPEEVTLLLEKELAVLVDDSDSHREPTGSEIEEYQATLAREETLRRQAYEENKRERAKARENNTVAHAQERKEENPPAIPTQELRKTRKTVQVPTSSAQYAWHEPKKMYSTLEQAKAGGLWSFPSTAEERLRYRIYVDLWDKGYYITPGSKFGGDFLLYPGDPLRYHSHFVASIVPFTKELSPVSLVGYGRLGAAVKKAYLLCSHDVSSQEFKYFCVEWTGM</sequence>
<organism evidence="16 17">
    <name type="scientific">Basidiobolus meristosporus CBS 931.73</name>
    <dbReference type="NCBI Taxonomy" id="1314790"/>
    <lineage>
        <taxon>Eukaryota</taxon>
        <taxon>Fungi</taxon>
        <taxon>Fungi incertae sedis</taxon>
        <taxon>Zoopagomycota</taxon>
        <taxon>Entomophthoromycotina</taxon>
        <taxon>Basidiobolomycetes</taxon>
        <taxon>Basidiobolales</taxon>
        <taxon>Basidiobolaceae</taxon>
        <taxon>Basidiobolus</taxon>
    </lineage>
</organism>
<dbReference type="GO" id="GO:0005730">
    <property type="term" value="C:nucleolus"/>
    <property type="evidence" value="ECO:0007669"/>
    <property type="project" value="UniProtKB-SubCell"/>
</dbReference>
<dbReference type="InterPro" id="IPR006677">
    <property type="entry name" value="tRNA_intron_Endonuc_cat-like"/>
</dbReference>
<evidence type="ECO:0000256" key="7">
    <source>
        <dbReference type="ARBA" id="ARBA00023242"/>
    </source>
</evidence>
<keyword evidence="16" id="KW-0540">Nuclease</keyword>
<feature type="domain" description="TSEN34 N-terminal" evidence="15">
    <location>
        <begin position="5"/>
        <end position="73"/>
    </location>
</feature>